<evidence type="ECO:0000313" key="2">
    <source>
        <dbReference type="Proteomes" id="UP000198528"/>
    </source>
</evidence>
<keyword evidence="1" id="KW-0418">Kinase</keyword>
<evidence type="ECO:0000313" key="1">
    <source>
        <dbReference type="EMBL" id="SDB98092.1"/>
    </source>
</evidence>
<proteinExistence type="predicted"/>
<dbReference type="EMBL" id="FMZL01000001">
    <property type="protein sequence ID" value="SDB98092.1"/>
    <property type="molecule type" value="Genomic_DNA"/>
</dbReference>
<organism evidence="1 2">
    <name type="scientific">Parafannyhessea umbonata</name>
    <dbReference type="NCBI Taxonomy" id="604330"/>
    <lineage>
        <taxon>Bacteria</taxon>
        <taxon>Bacillati</taxon>
        <taxon>Actinomycetota</taxon>
        <taxon>Coriobacteriia</taxon>
        <taxon>Coriobacteriales</taxon>
        <taxon>Atopobiaceae</taxon>
        <taxon>Parafannyhessea</taxon>
    </lineage>
</organism>
<name>A0A1G6HV21_9ACTN</name>
<keyword evidence="1" id="KW-0808">Transferase</keyword>
<sequence>MSASDLRHSASVNGSADPDSQEPIVISIARDYGAEGHEVGKLLSVMLGIPLYDNELLVRSALRMGLDVDQLAAVDERPQRGPLAFLPDSMDQRSDADRAFQAIRQVILDLGSTRPCIIEGRLSDYILRRNPNLISVLVTAPLDVRVEIVRAKRGMTTHDASAFVRKRQHERERFYTRYSGGRWDMYTDKDLVVDRSVFGREGAAQIIAAAYRLKEHQLGRD</sequence>
<gene>
    <name evidence="1" type="ORF">SAMN04487824_101169</name>
</gene>
<dbReference type="Proteomes" id="UP000198528">
    <property type="component" value="Unassembled WGS sequence"/>
</dbReference>
<dbReference type="RefSeq" id="WP_090844470.1">
    <property type="nucleotide sequence ID" value="NZ_FMZL01000001.1"/>
</dbReference>
<protein>
    <submittedName>
        <fullName evidence="1">Cytidylate kinase-like family protein</fullName>
    </submittedName>
</protein>
<accession>A0A1G6HV21</accession>
<dbReference type="InterPro" id="IPR027417">
    <property type="entry name" value="P-loop_NTPase"/>
</dbReference>
<keyword evidence="2" id="KW-1185">Reference proteome</keyword>
<dbReference type="Gene3D" id="3.40.50.300">
    <property type="entry name" value="P-loop containing nucleotide triphosphate hydrolases"/>
    <property type="match status" value="1"/>
</dbReference>
<reference evidence="2" key="1">
    <citation type="submission" date="2016-10" db="EMBL/GenBank/DDBJ databases">
        <authorList>
            <person name="Varghese N."/>
            <person name="Submissions S."/>
        </authorList>
    </citation>
    <scope>NUCLEOTIDE SEQUENCE [LARGE SCALE GENOMIC DNA]</scope>
    <source>
        <strain evidence="2">DSM 22619</strain>
    </source>
</reference>
<dbReference type="AlphaFoldDB" id="A0A1G6HV21"/>
<dbReference type="STRING" id="604330.SAMN04489857_0472"/>
<dbReference type="Pfam" id="PF13189">
    <property type="entry name" value="Cytidylate_kin2"/>
    <property type="match status" value="1"/>
</dbReference>
<dbReference type="GO" id="GO:0016301">
    <property type="term" value="F:kinase activity"/>
    <property type="evidence" value="ECO:0007669"/>
    <property type="project" value="UniProtKB-KW"/>
</dbReference>